<keyword evidence="6" id="KW-1185">Reference proteome</keyword>
<keyword evidence="3" id="KW-0804">Transcription</keyword>
<dbReference type="PROSITE" id="PS50995">
    <property type="entry name" value="HTH_MARR_2"/>
    <property type="match status" value="1"/>
</dbReference>
<dbReference type="GO" id="GO:0003700">
    <property type="term" value="F:DNA-binding transcription factor activity"/>
    <property type="evidence" value="ECO:0007669"/>
    <property type="project" value="InterPro"/>
</dbReference>
<dbReference type="PRINTS" id="PR00598">
    <property type="entry name" value="HTHMARR"/>
</dbReference>
<dbReference type="InterPro" id="IPR000835">
    <property type="entry name" value="HTH_MarR-typ"/>
</dbReference>
<evidence type="ECO:0000313" key="5">
    <source>
        <dbReference type="EMBL" id="TPD59515.1"/>
    </source>
</evidence>
<dbReference type="PANTHER" id="PTHR33164:SF44">
    <property type="entry name" value="TRANSCRIPTIONAL REGULATORY PROTEIN"/>
    <property type="match status" value="1"/>
</dbReference>
<protein>
    <submittedName>
        <fullName evidence="5">MarR family transcriptional regulator</fullName>
    </submittedName>
</protein>
<name>A0A501PH39_9PROT</name>
<gene>
    <name evidence="5" type="ORF">FIV46_11560</name>
</gene>
<dbReference type="EMBL" id="VFIY01000014">
    <property type="protein sequence ID" value="TPD59515.1"/>
    <property type="molecule type" value="Genomic_DNA"/>
</dbReference>
<keyword evidence="1" id="KW-0805">Transcription regulation</keyword>
<accession>A0A501PH39</accession>
<dbReference type="InterPro" id="IPR039422">
    <property type="entry name" value="MarR/SlyA-like"/>
</dbReference>
<keyword evidence="2" id="KW-0238">DNA-binding</keyword>
<dbReference type="PROSITE" id="PS01117">
    <property type="entry name" value="HTH_MARR_1"/>
    <property type="match status" value="1"/>
</dbReference>
<comment type="caution">
    <text evidence="5">The sequence shown here is derived from an EMBL/GenBank/DDBJ whole genome shotgun (WGS) entry which is preliminary data.</text>
</comment>
<dbReference type="InterPro" id="IPR036388">
    <property type="entry name" value="WH-like_DNA-bd_sf"/>
</dbReference>
<dbReference type="Proteomes" id="UP000319148">
    <property type="component" value="Unassembled WGS sequence"/>
</dbReference>
<sequence>MQEDDIFLKGMELLYFAYRDFISWPDDVLQQYGMGRAHHRILHFVSRNPGLMVADLLKLLNITKQSLSRVLGMLVEHGYIRQEIGPSDRRQRLLYLTDKGEKLLTEIAEHQKEHLLKACRTAGPEAVAGFWSVLTELINEENRTEVLEHVNRPQFTDQ</sequence>
<dbReference type="CDD" id="cd00090">
    <property type="entry name" value="HTH_ARSR"/>
    <property type="match status" value="1"/>
</dbReference>
<evidence type="ECO:0000256" key="3">
    <source>
        <dbReference type="ARBA" id="ARBA00023163"/>
    </source>
</evidence>
<dbReference type="InterPro" id="IPR023187">
    <property type="entry name" value="Tscrpt_reg_MarR-type_CS"/>
</dbReference>
<dbReference type="SMART" id="SM00347">
    <property type="entry name" value="HTH_MARR"/>
    <property type="match status" value="1"/>
</dbReference>
<dbReference type="GO" id="GO:0006950">
    <property type="term" value="P:response to stress"/>
    <property type="evidence" value="ECO:0007669"/>
    <property type="project" value="TreeGrafter"/>
</dbReference>
<evidence type="ECO:0000259" key="4">
    <source>
        <dbReference type="PROSITE" id="PS50995"/>
    </source>
</evidence>
<dbReference type="PANTHER" id="PTHR33164">
    <property type="entry name" value="TRANSCRIPTIONAL REGULATOR, MARR FAMILY"/>
    <property type="match status" value="1"/>
</dbReference>
<dbReference type="SUPFAM" id="SSF46785">
    <property type="entry name" value="Winged helix' DNA-binding domain"/>
    <property type="match status" value="1"/>
</dbReference>
<dbReference type="InterPro" id="IPR011991">
    <property type="entry name" value="ArsR-like_HTH"/>
</dbReference>
<dbReference type="OrthoDB" id="9799368at2"/>
<dbReference type="AlphaFoldDB" id="A0A501PH39"/>
<dbReference type="Gene3D" id="1.10.10.10">
    <property type="entry name" value="Winged helix-like DNA-binding domain superfamily/Winged helix DNA-binding domain"/>
    <property type="match status" value="1"/>
</dbReference>
<evidence type="ECO:0000256" key="2">
    <source>
        <dbReference type="ARBA" id="ARBA00023125"/>
    </source>
</evidence>
<evidence type="ECO:0000256" key="1">
    <source>
        <dbReference type="ARBA" id="ARBA00023015"/>
    </source>
</evidence>
<dbReference type="Pfam" id="PF12802">
    <property type="entry name" value="MarR_2"/>
    <property type="match status" value="1"/>
</dbReference>
<reference evidence="6" key="1">
    <citation type="submission" date="2019-06" db="EMBL/GenBank/DDBJ databases">
        <title>The complete genome of Emcibacter congregatus ZYLT.</title>
        <authorList>
            <person name="Zhao Z."/>
        </authorList>
    </citation>
    <scope>NUCLEOTIDE SEQUENCE [LARGE SCALE GENOMIC DNA]</scope>
    <source>
        <strain evidence="6">MCCC 1A06723</strain>
    </source>
</reference>
<dbReference type="InterPro" id="IPR036390">
    <property type="entry name" value="WH_DNA-bd_sf"/>
</dbReference>
<dbReference type="GO" id="GO:0003677">
    <property type="term" value="F:DNA binding"/>
    <property type="evidence" value="ECO:0007669"/>
    <property type="project" value="UniProtKB-KW"/>
</dbReference>
<evidence type="ECO:0000313" key="6">
    <source>
        <dbReference type="Proteomes" id="UP000319148"/>
    </source>
</evidence>
<proteinExistence type="predicted"/>
<feature type="domain" description="HTH marR-type" evidence="4">
    <location>
        <begin position="4"/>
        <end position="139"/>
    </location>
</feature>
<organism evidence="5 6">
    <name type="scientific">Emcibacter nanhaiensis</name>
    <dbReference type="NCBI Taxonomy" id="1505037"/>
    <lineage>
        <taxon>Bacteria</taxon>
        <taxon>Pseudomonadati</taxon>
        <taxon>Pseudomonadota</taxon>
        <taxon>Alphaproteobacteria</taxon>
        <taxon>Emcibacterales</taxon>
        <taxon>Emcibacteraceae</taxon>
        <taxon>Emcibacter</taxon>
    </lineage>
</organism>